<dbReference type="AlphaFoldDB" id="A0A2H6LEW0"/>
<accession>A0A2H6LEW0</accession>
<organism evidence="1 2">
    <name type="scientific">Nostoc cycadae WK-1</name>
    <dbReference type="NCBI Taxonomy" id="1861711"/>
    <lineage>
        <taxon>Bacteria</taxon>
        <taxon>Bacillati</taxon>
        <taxon>Cyanobacteriota</taxon>
        <taxon>Cyanophyceae</taxon>
        <taxon>Nostocales</taxon>
        <taxon>Nostocaceae</taxon>
        <taxon>Nostoc</taxon>
    </lineage>
</organism>
<dbReference type="EMBL" id="BDGE01000023">
    <property type="protein sequence ID" value="GBE91764.1"/>
    <property type="molecule type" value="Genomic_DNA"/>
</dbReference>
<evidence type="ECO:0000313" key="1">
    <source>
        <dbReference type="EMBL" id="GBE91764.1"/>
    </source>
</evidence>
<dbReference type="Proteomes" id="UP000236527">
    <property type="component" value="Unassembled WGS sequence"/>
</dbReference>
<name>A0A2H6LEW0_9NOSO</name>
<sequence>MFYTQIHNRYWNKRKSPVKKASPTSKQLELEDIQAKSSKLAQAKTTEYISNTQQVYYLERWLFS</sequence>
<comment type="caution">
    <text evidence="1">The sequence shown here is derived from an EMBL/GenBank/DDBJ whole genome shotgun (WGS) entry which is preliminary data.</text>
</comment>
<evidence type="ECO:0000313" key="2">
    <source>
        <dbReference type="Proteomes" id="UP000236527"/>
    </source>
</evidence>
<proteinExistence type="predicted"/>
<gene>
    <name evidence="1" type="ORF">NCWK1_1515</name>
</gene>
<protein>
    <submittedName>
        <fullName evidence="1">Uncharacterized protein</fullName>
    </submittedName>
</protein>
<keyword evidence="2" id="KW-1185">Reference proteome</keyword>
<dbReference type="RefSeq" id="WP_103124315.1">
    <property type="nucleotide sequence ID" value="NZ_DF978424.1"/>
</dbReference>
<reference evidence="2" key="1">
    <citation type="journal article" date="2018" name="Genome Announc.">
        <title>Draft Genome Sequence of the Nitrogen-Fixing and Hormogonia-Inducing Cyanobacterium Nostoc cycadae Strain WK-1, Isolated from the Coralloid Roots of Cycas revoluta.</title>
        <authorList>
            <person name="Kanesaki Y."/>
            <person name="Hirose M."/>
            <person name="Hirose Y."/>
            <person name="Fujisawa T."/>
            <person name="Nakamura Y."/>
            <person name="Watanabe S."/>
            <person name="Matsunaga S."/>
            <person name="Uchida H."/>
            <person name="Murakami A."/>
        </authorList>
    </citation>
    <scope>NUCLEOTIDE SEQUENCE [LARGE SCALE GENOMIC DNA]</scope>
    <source>
        <strain evidence="2">WK-1</strain>
    </source>
</reference>